<keyword evidence="9" id="KW-0808">Transferase</keyword>
<dbReference type="InterPro" id="IPR039418">
    <property type="entry name" value="LexA-like"/>
</dbReference>
<dbReference type="PANTHER" id="PTHR33516:SF2">
    <property type="entry name" value="LEXA REPRESSOR-RELATED"/>
    <property type="match status" value="1"/>
</dbReference>
<dbReference type="Gene3D" id="2.10.109.10">
    <property type="entry name" value="Umud Fragment, subunit A"/>
    <property type="match status" value="1"/>
</dbReference>
<dbReference type="NCBIfam" id="NF007621">
    <property type="entry name" value="PRK10276.1"/>
    <property type="match status" value="1"/>
</dbReference>
<comment type="caution">
    <text evidence="9">The sequence shown here is derived from an EMBL/GenBank/DDBJ whole genome shotgun (WGS) entry which is preliminary data.</text>
</comment>
<dbReference type="Proteomes" id="UP001308776">
    <property type="component" value="Unassembled WGS sequence"/>
</dbReference>
<evidence type="ECO:0000256" key="1">
    <source>
        <dbReference type="ARBA" id="ARBA00007484"/>
    </source>
</evidence>
<dbReference type="InterPro" id="IPR050077">
    <property type="entry name" value="LexA_repressor"/>
</dbReference>
<accession>A0ABU6FML7</accession>
<comment type="similarity">
    <text evidence="1 7">Belongs to the peptidase S24 family.</text>
</comment>
<keyword evidence="3 7" id="KW-0378">Hydrolase</keyword>
<evidence type="ECO:0000256" key="4">
    <source>
        <dbReference type="ARBA" id="ARBA00022813"/>
    </source>
</evidence>
<dbReference type="EC" id="2.7.7.7" evidence="9"/>
<keyword evidence="2" id="KW-0227">DNA damage</keyword>
<evidence type="ECO:0000259" key="8">
    <source>
        <dbReference type="Pfam" id="PF00717"/>
    </source>
</evidence>
<proteinExistence type="inferred from homology"/>
<dbReference type="InterPro" id="IPR036286">
    <property type="entry name" value="LexA/Signal_pep-like_sf"/>
</dbReference>
<dbReference type="SUPFAM" id="SSF51306">
    <property type="entry name" value="LexA/Signal peptidase"/>
    <property type="match status" value="1"/>
</dbReference>
<dbReference type="InterPro" id="IPR006197">
    <property type="entry name" value="Peptidase_S24_LexA"/>
</dbReference>
<name>A0ABU6FML7_9PROT</name>
<protein>
    <submittedName>
        <fullName evidence="9">Translesion error-prone DNA polymerase V autoproteolytic subunit</fullName>
        <ecNumber evidence="9">2.7.7.7</ecNumber>
    </submittedName>
</protein>
<organism evidence="9 10">
    <name type="scientific">Acidithiobacillus ferriphilus</name>
    <dbReference type="NCBI Taxonomy" id="1689834"/>
    <lineage>
        <taxon>Bacteria</taxon>
        <taxon>Pseudomonadati</taxon>
        <taxon>Pseudomonadota</taxon>
        <taxon>Acidithiobacillia</taxon>
        <taxon>Acidithiobacillales</taxon>
        <taxon>Acidithiobacillaceae</taxon>
        <taxon>Acidithiobacillus</taxon>
    </lineage>
</organism>
<keyword evidence="6" id="KW-0742">SOS response</keyword>
<evidence type="ECO:0000256" key="2">
    <source>
        <dbReference type="ARBA" id="ARBA00022763"/>
    </source>
</evidence>
<dbReference type="Pfam" id="PF00717">
    <property type="entry name" value="Peptidase_S24"/>
    <property type="match status" value="1"/>
</dbReference>
<dbReference type="GO" id="GO:0003887">
    <property type="term" value="F:DNA-directed DNA polymerase activity"/>
    <property type="evidence" value="ECO:0007669"/>
    <property type="project" value="UniProtKB-EC"/>
</dbReference>
<dbReference type="EMBL" id="JAQGFR010000106">
    <property type="protein sequence ID" value="MEB8513287.1"/>
    <property type="molecule type" value="Genomic_DNA"/>
</dbReference>
<gene>
    <name evidence="9" type="primary">umuD</name>
    <name evidence="9" type="ORF">OW717_04455</name>
</gene>
<keyword evidence="5" id="KW-0234">DNA repair</keyword>
<evidence type="ECO:0000256" key="3">
    <source>
        <dbReference type="ARBA" id="ARBA00022801"/>
    </source>
</evidence>
<dbReference type="InterPro" id="IPR015927">
    <property type="entry name" value="Peptidase_S24_S26A/B/C"/>
</dbReference>
<evidence type="ECO:0000256" key="7">
    <source>
        <dbReference type="RuleBase" id="RU003991"/>
    </source>
</evidence>
<evidence type="ECO:0000256" key="5">
    <source>
        <dbReference type="ARBA" id="ARBA00023204"/>
    </source>
</evidence>
<sequence>MEWEQGNSQEAPDLYALPVATQKLADPQQPPLFAHTLAAGFPSPADDYVERRLDLNDYCVDRPEATFFFRVKGLFMIGAGIFEGDILVVDRSITAASGKVVVAVLDGEFTVKRLQLPRMGTTEPVQLLPENPDFSPIVVQEEQDLEIWGVARHVIHTL</sequence>
<dbReference type="CDD" id="cd06529">
    <property type="entry name" value="S24_LexA-like"/>
    <property type="match status" value="1"/>
</dbReference>
<feature type="domain" description="Peptidase S24/S26A/S26B/S26C" evidence="8">
    <location>
        <begin position="31"/>
        <end position="151"/>
    </location>
</feature>
<dbReference type="PANTHER" id="PTHR33516">
    <property type="entry name" value="LEXA REPRESSOR"/>
    <property type="match status" value="1"/>
</dbReference>
<keyword evidence="9" id="KW-0548">Nucleotidyltransferase</keyword>
<evidence type="ECO:0000313" key="10">
    <source>
        <dbReference type="Proteomes" id="UP001308776"/>
    </source>
</evidence>
<evidence type="ECO:0000313" key="9">
    <source>
        <dbReference type="EMBL" id="MEB8513287.1"/>
    </source>
</evidence>
<dbReference type="PRINTS" id="PR00726">
    <property type="entry name" value="LEXASERPTASE"/>
</dbReference>
<dbReference type="RefSeq" id="WP_081257972.1">
    <property type="nucleotide sequence ID" value="NZ_CP195642.1"/>
</dbReference>
<keyword evidence="10" id="KW-1185">Reference proteome</keyword>
<reference evidence="9 10" key="1">
    <citation type="submission" date="2022-11" db="EMBL/GenBank/DDBJ databases">
        <title>Comparative genomics analysis of Acidithiobacillus ferriphilus.</title>
        <authorList>
            <person name="Ma L."/>
        </authorList>
    </citation>
    <scope>NUCLEOTIDE SEQUENCE [LARGE SCALE GENOMIC DNA]</scope>
    <source>
        <strain evidence="9 10">DY15</strain>
    </source>
</reference>
<evidence type="ECO:0000256" key="6">
    <source>
        <dbReference type="ARBA" id="ARBA00023236"/>
    </source>
</evidence>
<keyword evidence="4 7" id="KW-0068">Autocatalytic cleavage</keyword>